<reference evidence="2 3" key="1">
    <citation type="submission" date="2019-01" db="EMBL/GenBank/DDBJ databases">
        <title>Comparative genomic analysis identifies haemin-independent Haemophilus haemolyticus: a formal re-classification of Haemophilus intermedius.</title>
        <authorList>
            <person name="Harris T.M."/>
            <person name="Price E.P."/>
            <person name="Sarovich D.S."/>
            <person name="Norskov-Lauritsen N."/>
            <person name="Beissbarth J."/>
            <person name="Chang A.B."/>
            <person name="Smith-Vaughan H.C."/>
        </authorList>
    </citation>
    <scope>NUCLEOTIDE SEQUENCE [LARGE SCALE GENOMIC DNA]</scope>
    <source>
        <strain evidence="2 3">60824 B Hi-4</strain>
    </source>
</reference>
<organism evidence="2 3">
    <name type="scientific">Haemophilus haemolyticus</name>
    <dbReference type="NCBI Taxonomy" id="726"/>
    <lineage>
        <taxon>Bacteria</taxon>
        <taxon>Pseudomonadati</taxon>
        <taxon>Pseudomonadota</taxon>
        <taxon>Gammaproteobacteria</taxon>
        <taxon>Pasteurellales</taxon>
        <taxon>Pasteurellaceae</taxon>
        <taxon>Haemophilus</taxon>
    </lineage>
</organism>
<dbReference type="Proteomes" id="UP000316888">
    <property type="component" value="Unassembled WGS sequence"/>
</dbReference>
<name>A0A502LJL7_HAEHA</name>
<sequence>MGWGGILGAMAQGLGTGIVKNVEQGWKDEETQKQLDWREKESEKQREFDSEQNEKKFQHEISMENIRHKNELVKAAYTARVNAKYGKDALSEDEKNLLGAKQTLDIYDNSLNALGKKLSETEDKEQRNEIATKIKAVSAERNNFLKHPDTISAFKKGGSIGTAIYAAADGDMDLFHSKPVERKTVAEDVKSSVAPPVRNMIDVNNLTPQQAADIARQKSEDAAHLQFAKASADAKDWAQKRTQYQSSTFIPRTF</sequence>
<dbReference type="RefSeq" id="WP_140535222.1">
    <property type="nucleotide sequence ID" value="NZ_SDPB01000004.1"/>
</dbReference>
<evidence type="ECO:0000313" key="2">
    <source>
        <dbReference type="EMBL" id="TPH24540.1"/>
    </source>
</evidence>
<evidence type="ECO:0000313" key="3">
    <source>
        <dbReference type="Proteomes" id="UP000316888"/>
    </source>
</evidence>
<proteinExistence type="predicted"/>
<dbReference type="AlphaFoldDB" id="A0A502LJL7"/>
<comment type="caution">
    <text evidence="2">The sequence shown here is derived from an EMBL/GenBank/DDBJ whole genome shotgun (WGS) entry which is preliminary data.</text>
</comment>
<protein>
    <submittedName>
        <fullName evidence="2">Uncharacterized protein</fullName>
    </submittedName>
</protein>
<evidence type="ECO:0000256" key="1">
    <source>
        <dbReference type="SAM" id="MobiDB-lite"/>
    </source>
</evidence>
<gene>
    <name evidence="2" type="ORF">EUX48_02885</name>
</gene>
<accession>A0A502LJL7</accession>
<dbReference type="EMBL" id="SDPB01000004">
    <property type="protein sequence ID" value="TPH24540.1"/>
    <property type="molecule type" value="Genomic_DNA"/>
</dbReference>
<feature type="region of interest" description="Disordered" evidence="1">
    <location>
        <begin position="30"/>
        <end position="57"/>
    </location>
</feature>